<dbReference type="Pfam" id="PF11715">
    <property type="entry name" value="Beta-prop_Nup120_160"/>
    <property type="match status" value="1"/>
</dbReference>
<dbReference type="RefSeq" id="XP_043050825.1">
    <property type="nucleotide sequence ID" value="XM_043194501.1"/>
</dbReference>
<sequence>MVSYATSEVPGLQELFPLQTVRLPLKYPANETQVASSNSHETYATQLASSGHVVMVEENSYIDFVTFGIRNKGLTLLLTPVSRSNVSGLSFRTINIELPHAVYSKECVSVRYSSLEKAMVVDFVTKTFLFVTLKIRLQDFVLGKLLSSIFPLDEFDQWGHISVPFSFELKSSPFSIKALDDSNIIVSLKDGGLLHFERSSPLHDFDVYSFMDGSSLMSLNLLEMFWSKKGGKTRNSSTNVEGISSMAVVDLVPINEKVFVTLSISKEVNCWSLESHAEVSGSFHLGSATNSNFWLSMIPRKYMQIVTGDGGSNGKRYLVLHYSLPHDDISGYSFSVWEIVDSEGNFELIKLDNMLINLTSPKSIFNNHRQDNLHNLNWYIQDFQTVYSGKENSVFDVNILWKSNSLSVLATYDVVFPTGEVLDIKWSNTSTAQNTIFRPTVLDEFLPYRDLKYFQWKILKSGIYDKRTILSALDIFRHHADLASRDKSSTDDSIIGGLLYETMVATHKTKEYDLKTCWYKFDALCEELKRTELETLALDVVSSSSSSSGSTLVSYLSNGLMEYRESHLFEEFLDSGNPLCSILNNLTTLLSSKSLYKIYESVIQLSNSQGSLSGSDATELYQSILALKIQVEESQKLQEELQAIPQIDELIQSFFDLKHSRTCSSQSFSSSSSTPSEYQKLIFMNSISKLEQSHEITLLGLLILFLVSELDDDVLGVINQIVEVLANYTKLNVVVGTSVVNSSVTTNVLGKASLSILWEIISTSPKLTQLVTDGQNSGFQKLIEFVNGSNSEFVLDVILGLIGHNGGLLIEEEFFSKLSPSEPTDQFLKGLVYLIDGKPQEMFKVFSQVPPLALPKGIIDKLRSKLQSNKAISQFLADCFDGPVSYYHSLAHLAKEYAITNKASPQDPNSSSLSTEYLKISIAFEFLAIEQLNHSGDVGANITDRNSYYINIFEMGLGINDYDVVLESLGNLKLTFDYESYVQKYIGRLASTNQLDQLFHRQPVTSNYLLIDRILVSLAEAETDDVMRALIIHKAIFSWRLFGGGNNIKDYNTLVDTRGACESLYWFIVRYRQQSTWKIDDDPKATKLKVLELYLIIVNCIKSFEKDDDRWLISMGKLITLSQISNEYYSWFKELENDIL</sequence>
<dbReference type="GeneID" id="66117178"/>
<evidence type="ECO:0000259" key="1">
    <source>
        <dbReference type="Pfam" id="PF11715"/>
    </source>
</evidence>
<reference evidence="2" key="1">
    <citation type="submission" date="2021-03" db="EMBL/GenBank/DDBJ databases">
        <authorList>
            <person name="Palmer J.M."/>
        </authorList>
    </citation>
    <scope>NUCLEOTIDE SEQUENCE</scope>
    <source>
        <strain evidence="2">ARV_011</strain>
    </source>
</reference>
<evidence type="ECO:0000313" key="3">
    <source>
        <dbReference type="Proteomes" id="UP000790833"/>
    </source>
</evidence>
<accession>A0A9P7VC19</accession>
<dbReference type="InterPro" id="IPR059141">
    <property type="entry name" value="Beta-prop_Nup120_160"/>
</dbReference>
<gene>
    <name evidence="2" type="ORF">KQ657_003804</name>
</gene>
<proteinExistence type="predicted"/>
<keyword evidence="3" id="KW-1185">Reference proteome</keyword>
<dbReference type="AlphaFoldDB" id="A0A9P7VC19"/>
<evidence type="ECO:0000313" key="2">
    <source>
        <dbReference type="EMBL" id="KAG7195278.1"/>
    </source>
</evidence>
<organism evidence="2 3">
    <name type="scientific">Scheffersomyces spartinae</name>
    <dbReference type="NCBI Taxonomy" id="45513"/>
    <lineage>
        <taxon>Eukaryota</taxon>
        <taxon>Fungi</taxon>
        <taxon>Dikarya</taxon>
        <taxon>Ascomycota</taxon>
        <taxon>Saccharomycotina</taxon>
        <taxon>Pichiomycetes</taxon>
        <taxon>Debaryomycetaceae</taxon>
        <taxon>Scheffersomyces</taxon>
    </lineage>
</organism>
<dbReference type="Proteomes" id="UP000790833">
    <property type="component" value="Unassembled WGS sequence"/>
</dbReference>
<feature type="domain" description="Nucleoporin Nup120/160 beta-propeller" evidence="1">
    <location>
        <begin position="71"/>
        <end position="544"/>
    </location>
</feature>
<name>A0A9P7VC19_9ASCO</name>
<dbReference type="OrthoDB" id="67716at2759"/>
<comment type="caution">
    <text evidence="2">The sequence shown here is derived from an EMBL/GenBank/DDBJ whole genome shotgun (WGS) entry which is preliminary data.</text>
</comment>
<dbReference type="EMBL" id="JAHMUF010000004">
    <property type="protein sequence ID" value="KAG7195278.1"/>
    <property type="molecule type" value="Genomic_DNA"/>
</dbReference>
<protein>
    <recommendedName>
        <fullName evidence="1">Nucleoporin Nup120/160 beta-propeller domain-containing protein</fullName>
    </recommendedName>
</protein>